<dbReference type="HAMAP" id="MF_01448">
    <property type="entry name" value="UPF0473"/>
    <property type="match status" value="1"/>
</dbReference>
<dbReference type="EMBL" id="JBHUMR010000014">
    <property type="protein sequence ID" value="MFD2618216.1"/>
    <property type="molecule type" value="Genomic_DNA"/>
</dbReference>
<dbReference type="PANTHER" id="PTHR40066:SF1">
    <property type="entry name" value="UPF0473 PROTEIN CBO2561_CLC_2432"/>
    <property type="match status" value="1"/>
</dbReference>
<dbReference type="Pfam" id="PF06949">
    <property type="entry name" value="DUF1292"/>
    <property type="match status" value="1"/>
</dbReference>
<dbReference type="RefSeq" id="WP_141190008.1">
    <property type="nucleotide sequence ID" value="NZ_JBHUMR010000014.1"/>
</dbReference>
<proteinExistence type="inferred from homology"/>
<protein>
    <recommendedName>
        <fullName evidence="2">UPF0473 protein ACFSTF_12950</fullName>
    </recommendedName>
</protein>
<evidence type="ECO:0000313" key="4">
    <source>
        <dbReference type="Proteomes" id="UP001597458"/>
    </source>
</evidence>
<name>A0ABW5PTE4_9BACI</name>
<dbReference type="InterPro" id="IPR009711">
    <property type="entry name" value="UPF0473"/>
</dbReference>
<gene>
    <name evidence="3" type="ORF">ACFSTF_12950</name>
</gene>
<reference evidence="4" key="1">
    <citation type="journal article" date="2019" name="Int. J. Syst. Evol. Microbiol.">
        <title>The Global Catalogue of Microorganisms (GCM) 10K type strain sequencing project: providing services to taxonomists for standard genome sequencing and annotation.</title>
        <authorList>
            <consortium name="The Broad Institute Genomics Platform"/>
            <consortium name="The Broad Institute Genome Sequencing Center for Infectious Disease"/>
            <person name="Wu L."/>
            <person name="Ma J."/>
        </authorList>
    </citation>
    <scope>NUCLEOTIDE SEQUENCE [LARGE SCALE GENOMIC DNA]</scope>
    <source>
        <strain evidence="4">TISTR 2241</strain>
    </source>
</reference>
<sequence>MHEHHNHEHGHEEELERIIIPDPDTGEDHLFDILFTFDVNETNKSYMVVTPSEAADDEDDEQEVFGFRYEEKDDDFKLFPIETDAEWEMVEEMINTFSE</sequence>
<dbReference type="Proteomes" id="UP001597458">
    <property type="component" value="Unassembled WGS sequence"/>
</dbReference>
<evidence type="ECO:0000256" key="1">
    <source>
        <dbReference type="ARBA" id="ARBA00008439"/>
    </source>
</evidence>
<comment type="similarity">
    <text evidence="1 2">Belongs to the UPF0473 family.</text>
</comment>
<organism evidence="3 4">
    <name type="scientific">Terrilactibacillus laevilacticus</name>
    <dbReference type="NCBI Taxonomy" id="1380157"/>
    <lineage>
        <taxon>Bacteria</taxon>
        <taxon>Bacillati</taxon>
        <taxon>Bacillota</taxon>
        <taxon>Bacilli</taxon>
        <taxon>Bacillales</taxon>
        <taxon>Bacillaceae</taxon>
        <taxon>Terrilactibacillus</taxon>
    </lineage>
</organism>
<evidence type="ECO:0000313" key="3">
    <source>
        <dbReference type="EMBL" id="MFD2618216.1"/>
    </source>
</evidence>
<dbReference type="PANTHER" id="PTHR40066">
    <property type="entry name" value="UPF0473 PROTEIN CBO2561/CLC_2432"/>
    <property type="match status" value="1"/>
</dbReference>
<comment type="caution">
    <text evidence="3">The sequence shown here is derived from an EMBL/GenBank/DDBJ whole genome shotgun (WGS) entry which is preliminary data.</text>
</comment>
<keyword evidence="4" id="KW-1185">Reference proteome</keyword>
<dbReference type="NCBIfam" id="NF010222">
    <property type="entry name" value="PRK13678.2-5"/>
    <property type="match status" value="1"/>
</dbReference>
<evidence type="ECO:0000256" key="2">
    <source>
        <dbReference type="HAMAP-Rule" id="MF_01448"/>
    </source>
</evidence>
<accession>A0ABW5PTE4</accession>